<dbReference type="Gene3D" id="1.10.10.10">
    <property type="entry name" value="Winged helix-like DNA-binding domain superfamily/Winged helix DNA-binding domain"/>
    <property type="match status" value="1"/>
</dbReference>
<dbReference type="SMART" id="SM01012">
    <property type="entry name" value="ANTAR"/>
    <property type="match status" value="1"/>
</dbReference>
<evidence type="ECO:0000313" key="7">
    <source>
        <dbReference type="Proteomes" id="UP000587211"/>
    </source>
</evidence>
<accession>A0ABX2SI84</accession>
<evidence type="ECO:0000256" key="1">
    <source>
        <dbReference type="ARBA" id="ARBA00022679"/>
    </source>
</evidence>
<name>A0ABX2SI84_9ACTN</name>
<dbReference type="Proteomes" id="UP000587211">
    <property type="component" value="Unassembled WGS sequence"/>
</dbReference>
<keyword evidence="1" id="KW-0808">Transferase</keyword>
<dbReference type="InterPro" id="IPR011006">
    <property type="entry name" value="CheY-like_superfamily"/>
</dbReference>
<dbReference type="SMART" id="SM00065">
    <property type="entry name" value="GAF"/>
    <property type="match status" value="1"/>
</dbReference>
<protein>
    <submittedName>
        <fullName evidence="6">GAF domain-containing protein</fullName>
    </submittedName>
</protein>
<dbReference type="SUPFAM" id="SSF55781">
    <property type="entry name" value="GAF domain-like"/>
    <property type="match status" value="1"/>
</dbReference>
<evidence type="ECO:0000256" key="4">
    <source>
        <dbReference type="ARBA" id="ARBA00023163"/>
    </source>
</evidence>
<organism evidence="6 7">
    <name type="scientific">Aeromicrobium tamlense</name>
    <dbReference type="NCBI Taxonomy" id="375541"/>
    <lineage>
        <taxon>Bacteria</taxon>
        <taxon>Bacillati</taxon>
        <taxon>Actinomycetota</taxon>
        <taxon>Actinomycetes</taxon>
        <taxon>Propionibacteriales</taxon>
        <taxon>Nocardioidaceae</taxon>
        <taxon>Aeromicrobium</taxon>
    </lineage>
</organism>
<keyword evidence="2" id="KW-0418">Kinase</keyword>
<evidence type="ECO:0000256" key="3">
    <source>
        <dbReference type="ARBA" id="ARBA00023015"/>
    </source>
</evidence>
<dbReference type="InterPro" id="IPR005561">
    <property type="entry name" value="ANTAR"/>
</dbReference>
<dbReference type="Gene3D" id="3.30.450.40">
    <property type="match status" value="1"/>
</dbReference>
<feature type="domain" description="ANTAR" evidence="5">
    <location>
        <begin position="161"/>
        <end position="222"/>
    </location>
</feature>
<dbReference type="InterPro" id="IPR029016">
    <property type="entry name" value="GAF-like_dom_sf"/>
</dbReference>
<gene>
    <name evidence="6" type="ORF">BJ975_000868</name>
</gene>
<comment type="caution">
    <text evidence="6">The sequence shown here is derived from an EMBL/GenBank/DDBJ whole genome shotgun (WGS) entry which is preliminary data.</text>
</comment>
<reference evidence="6 7" key="1">
    <citation type="submission" date="2020-07" db="EMBL/GenBank/DDBJ databases">
        <title>Sequencing the genomes of 1000 actinobacteria strains.</title>
        <authorList>
            <person name="Klenk H.-P."/>
        </authorList>
    </citation>
    <scope>NUCLEOTIDE SEQUENCE [LARGE SCALE GENOMIC DNA]</scope>
    <source>
        <strain evidence="6 7">DSM 19087</strain>
    </source>
</reference>
<sequence length="245" mass="26402">MSEDLPLAERLAEAARNLQTAPSASATMETAVQLAVTNIRHCDSASVTLVRRRGALETPSSSDGVALACDRLQYDLGDGPCLQAVWDEAVVHSPDLTDDARWGIWGPRVAEEQGVLSVLCLRLFTEKDDIGALNLYSQRRDGFSEDDRDEGTALAAHIAVALAAAQAQENLTRALDARTLVGQAVGIVMERYGVNSAAAFQVLVRISSHSNLKLRDIAQELVDTGNLHGSDRAAKTRPELESEQQ</sequence>
<dbReference type="InterPro" id="IPR036388">
    <property type="entry name" value="WH-like_DNA-bd_sf"/>
</dbReference>
<evidence type="ECO:0000256" key="2">
    <source>
        <dbReference type="ARBA" id="ARBA00022777"/>
    </source>
</evidence>
<dbReference type="SUPFAM" id="SSF52172">
    <property type="entry name" value="CheY-like"/>
    <property type="match status" value="1"/>
</dbReference>
<keyword evidence="3" id="KW-0805">Transcription regulation</keyword>
<evidence type="ECO:0000313" key="6">
    <source>
        <dbReference type="EMBL" id="NYI37493.1"/>
    </source>
</evidence>
<dbReference type="InterPro" id="IPR003018">
    <property type="entry name" value="GAF"/>
</dbReference>
<evidence type="ECO:0000259" key="5">
    <source>
        <dbReference type="PROSITE" id="PS50921"/>
    </source>
</evidence>
<dbReference type="PIRSF" id="PIRSF036625">
    <property type="entry name" value="GAF_ANTAR"/>
    <property type="match status" value="1"/>
</dbReference>
<dbReference type="InterPro" id="IPR012074">
    <property type="entry name" value="GAF_ANTAR"/>
</dbReference>
<proteinExistence type="predicted"/>
<dbReference type="RefSeq" id="WP_218845733.1">
    <property type="nucleotide sequence ID" value="NZ_BAAAMP010000003.1"/>
</dbReference>
<keyword evidence="7" id="KW-1185">Reference proteome</keyword>
<dbReference type="EMBL" id="JACBZN010000001">
    <property type="protein sequence ID" value="NYI37493.1"/>
    <property type="molecule type" value="Genomic_DNA"/>
</dbReference>
<dbReference type="Pfam" id="PF03861">
    <property type="entry name" value="ANTAR"/>
    <property type="match status" value="1"/>
</dbReference>
<dbReference type="PROSITE" id="PS50921">
    <property type="entry name" value="ANTAR"/>
    <property type="match status" value="1"/>
</dbReference>
<keyword evidence="4" id="KW-0804">Transcription</keyword>
<dbReference type="Pfam" id="PF13185">
    <property type="entry name" value="GAF_2"/>
    <property type="match status" value="1"/>
</dbReference>